<proteinExistence type="inferred from homology"/>
<evidence type="ECO:0000256" key="6">
    <source>
        <dbReference type="ARBA" id="ARBA00023098"/>
    </source>
</evidence>
<evidence type="ECO:0000313" key="11">
    <source>
        <dbReference type="Proteomes" id="UP000267841"/>
    </source>
</evidence>
<dbReference type="Proteomes" id="UP000267841">
    <property type="component" value="Unassembled WGS sequence"/>
</dbReference>
<gene>
    <name evidence="8" type="primary">acpS</name>
    <name evidence="10" type="ORF">BCF55_0653</name>
</gene>
<dbReference type="InterPro" id="IPR008278">
    <property type="entry name" value="4-PPantetheinyl_Trfase_dom"/>
</dbReference>
<keyword evidence="7 8" id="KW-0275">Fatty acid biosynthesis</keyword>
<dbReference type="InterPro" id="IPR037143">
    <property type="entry name" value="4-PPantetheinyl_Trfase_dom_sf"/>
</dbReference>
<evidence type="ECO:0000256" key="7">
    <source>
        <dbReference type="ARBA" id="ARBA00023160"/>
    </source>
</evidence>
<comment type="similarity">
    <text evidence="8">Belongs to the P-Pant transferase superfamily. AcpS family.</text>
</comment>
<keyword evidence="8" id="KW-0963">Cytoplasm</keyword>
<dbReference type="SUPFAM" id="SSF56214">
    <property type="entry name" value="4'-phosphopantetheinyl transferase"/>
    <property type="match status" value="1"/>
</dbReference>
<dbReference type="GO" id="GO:0008897">
    <property type="term" value="F:holo-[acyl-carrier-protein] synthase activity"/>
    <property type="evidence" value="ECO:0007669"/>
    <property type="project" value="UniProtKB-UniRule"/>
</dbReference>
<dbReference type="RefSeq" id="WP_121009909.1">
    <property type="nucleotide sequence ID" value="NZ_RCCJ01000001.1"/>
</dbReference>
<dbReference type="InterPro" id="IPR004568">
    <property type="entry name" value="Ppantetheine-prot_Trfase_dom"/>
</dbReference>
<evidence type="ECO:0000313" key="10">
    <source>
        <dbReference type="EMBL" id="RLJ70382.1"/>
    </source>
</evidence>
<keyword evidence="5 8" id="KW-0460">Magnesium</keyword>
<dbReference type="EC" id="2.7.8.7" evidence="8"/>
<evidence type="ECO:0000256" key="4">
    <source>
        <dbReference type="ARBA" id="ARBA00022832"/>
    </source>
</evidence>
<dbReference type="HAMAP" id="MF_00101">
    <property type="entry name" value="AcpS"/>
    <property type="match status" value="1"/>
</dbReference>
<dbReference type="GO" id="GO:0005737">
    <property type="term" value="C:cytoplasm"/>
    <property type="evidence" value="ECO:0007669"/>
    <property type="project" value="UniProtKB-SubCell"/>
</dbReference>
<evidence type="ECO:0000256" key="5">
    <source>
        <dbReference type="ARBA" id="ARBA00022842"/>
    </source>
</evidence>
<evidence type="ECO:0000256" key="8">
    <source>
        <dbReference type="HAMAP-Rule" id="MF_00101"/>
    </source>
</evidence>
<keyword evidence="1 8" id="KW-0444">Lipid biosynthesis</keyword>
<dbReference type="GO" id="GO:0006633">
    <property type="term" value="P:fatty acid biosynthetic process"/>
    <property type="evidence" value="ECO:0007669"/>
    <property type="project" value="UniProtKB-UniRule"/>
</dbReference>
<evidence type="ECO:0000256" key="1">
    <source>
        <dbReference type="ARBA" id="ARBA00022516"/>
    </source>
</evidence>
<dbReference type="Gene3D" id="3.90.470.20">
    <property type="entry name" value="4'-phosphopantetheinyl transferase domain"/>
    <property type="match status" value="1"/>
</dbReference>
<accession>A0A497XTB7</accession>
<reference evidence="10 11" key="1">
    <citation type="submission" date="2018-10" db="EMBL/GenBank/DDBJ databases">
        <title>Genomic Encyclopedia of Archaeal and Bacterial Type Strains, Phase II (KMG-II): from individual species to whole genera.</title>
        <authorList>
            <person name="Goeker M."/>
        </authorList>
    </citation>
    <scope>NUCLEOTIDE SEQUENCE [LARGE SCALE GENOMIC DNA]</scope>
    <source>
        <strain evidence="10 11">DSM 16510</strain>
    </source>
</reference>
<dbReference type="Pfam" id="PF01648">
    <property type="entry name" value="ACPS"/>
    <property type="match status" value="1"/>
</dbReference>
<feature type="binding site" evidence="8">
    <location>
        <position position="54"/>
    </location>
    <ligand>
        <name>Mg(2+)</name>
        <dbReference type="ChEBI" id="CHEBI:18420"/>
    </ligand>
</feature>
<dbReference type="OrthoDB" id="517356at2"/>
<dbReference type="AlphaFoldDB" id="A0A497XTB7"/>
<dbReference type="EMBL" id="RCCJ01000001">
    <property type="protein sequence ID" value="RLJ70382.1"/>
    <property type="molecule type" value="Genomic_DNA"/>
</dbReference>
<keyword evidence="4 8" id="KW-0276">Fatty acid metabolism</keyword>
<keyword evidence="6 8" id="KW-0443">Lipid metabolism</keyword>
<feature type="domain" description="4'-phosphopantetheinyl transferase" evidence="9">
    <location>
        <begin position="2"/>
        <end position="116"/>
    </location>
</feature>
<comment type="function">
    <text evidence="8">Transfers the 4'-phosphopantetheine moiety from coenzyme A to a Ser of acyl-carrier-protein.</text>
</comment>
<name>A0A497XTB7_9AQUI</name>
<evidence type="ECO:0000256" key="2">
    <source>
        <dbReference type="ARBA" id="ARBA00022679"/>
    </source>
</evidence>
<dbReference type="InterPro" id="IPR002582">
    <property type="entry name" value="ACPS"/>
</dbReference>
<comment type="caution">
    <text evidence="10">The sequence shown here is derived from an EMBL/GenBank/DDBJ whole genome shotgun (WGS) entry which is preliminary data.</text>
</comment>
<dbReference type="NCBIfam" id="TIGR00556">
    <property type="entry name" value="pantethn_trn"/>
    <property type="match status" value="1"/>
</dbReference>
<feature type="binding site" evidence="8">
    <location>
        <position position="5"/>
    </location>
    <ligand>
        <name>Mg(2+)</name>
        <dbReference type="ChEBI" id="CHEBI:18420"/>
    </ligand>
</feature>
<keyword evidence="2 8" id="KW-0808">Transferase</keyword>
<evidence type="ECO:0000259" key="9">
    <source>
        <dbReference type="Pfam" id="PF01648"/>
    </source>
</evidence>
<keyword evidence="11" id="KW-1185">Reference proteome</keyword>
<comment type="cofactor">
    <cofactor evidence="8">
        <name>Mg(2+)</name>
        <dbReference type="ChEBI" id="CHEBI:18420"/>
    </cofactor>
</comment>
<protein>
    <recommendedName>
        <fullName evidence="8">Holo-[acyl-carrier-protein] synthase</fullName>
        <shortName evidence="8">Holo-ACP synthase</shortName>
        <ecNumber evidence="8">2.7.8.7</ecNumber>
    </recommendedName>
    <alternativeName>
        <fullName evidence="8">4'-phosphopantetheinyl transferase AcpS</fullName>
    </alternativeName>
</protein>
<organism evidence="10 11">
    <name type="scientific">Hydrogenivirga caldilitoris</name>
    <dbReference type="NCBI Taxonomy" id="246264"/>
    <lineage>
        <taxon>Bacteria</taxon>
        <taxon>Pseudomonadati</taxon>
        <taxon>Aquificota</taxon>
        <taxon>Aquificia</taxon>
        <taxon>Aquificales</taxon>
        <taxon>Aquificaceae</taxon>
        <taxon>Hydrogenivirga</taxon>
    </lineage>
</organism>
<comment type="catalytic activity">
    <reaction evidence="8">
        <text>apo-[ACP] + CoA = holo-[ACP] + adenosine 3',5'-bisphosphate + H(+)</text>
        <dbReference type="Rhea" id="RHEA:12068"/>
        <dbReference type="Rhea" id="RHEA-COMP:9685"/>
        <dbReference type="Rhea" id="RHEA-COMP:9690"/>
        <dbReference type="ChEBI" id="CHEBI:15378"/>
        <dbReference type="ChEBI" id="CHEBI:29999"/>
        <dbReference type="ChEBI" id="CHEBI:57287"/>
        <dbReference type="ChEBI" id="CHEBI:58343"/>
        <dbReference type="ChEBI" id="CHEBI:64479"/>
        <dbReference type="EC" id="2.7.8.7"/>
    </reaction>
</comment>
<dbReference type="GO" id="GO:0000287">
    <property type="term" value="F:magnesium ion binding"/>
    <property type="evidence" value="ECO:0007669"/>
    <property type="project" value="UniProtKB-UniRule"/>
</dbReference>
<comment type="subcellular location">
    <subcellularLocation>
        <location evidence="8">Cytoplasm</location>
    </subcellularLocation>
</comment>
<sequence>MIGVDIVKNERIEKAIEKFGERFLVRIYTDKELDYCNSQEARVPCLAARWACKEAVLKAFYMEFGVLLRFKEIEVLGDRGKPARVIIHREEAKEFLKGRELLVSLSHERDYSVAVACIK</sequence>
<dbReference type="NCBIfam" id="TIGR00516">
    <property type="entry name" value="acpS"/>
    <property type="match status" value="1"/>
</dbReference>
<evidence type="ECO:0000256" key="3">
    <source>
        <dbReference type="ARBA" id="ARBA00022723"/>
    </source>
</evidence>
<keyword evidence="3 8" id="KW-0479">Metal-binding</keyword>